<feature type="binding site" evidence="4">
    <location>
        <position position="9"/>
    </location>
    <ligand>
        <name>a divalent metal cation</name>
        <dbReference type="ChEBI" id="CHEBI:60240"/>
        <label>1</label>
    </ligand>
</feature>
<dbReference type="Proteomes" id="UP000323632">
    <property type="component" value="Unassembled WGS sequence"/>
</dbReference>
<evidence type="ECO:0000256" key="4">
    <source>
        <dbReference type="PIRSR" id="PIRSR005902-1"/>
    </source>
</evidence>
<dbReference type="SUPFAM" id="SSF51556">
    <property type="entry name" value="Metallo-dependent hydrolases"/>
    <property type="match status" value="1"/>
</dbReference>
<dbReference type="GO" id="GO:0016788">
    <property type="term" value="F:hydrolase activity, acting on ester bonds"/>
    <property type="evidence" value="ECO:0007669"/>
    <property type="project" value="InterPro"/>
</dbReference>
<reference evidence="5 6" key="1">
    <citation type="submission" date="2019-09" db="EMBL/GenBank/DDBJ databases">
        <title>Genome sequence and assembly of Taibaiella sp.</title>
        <authorList>
            <person name="Chhetri G."/>
        </authorList>
    </citation>
    <scope>NUCLEOTIDE SEQUENCE [LARGE SCALE GENOMIC DNA]</scope>
    <source>
        <strain evidence="5 6">KVB11</strain>
    </source>
</reference>
<keyword evidence="2 4" id="KW-0479">Metal-binding</keyword>
<dbReference type="FunFam" id="3.20.20.140:FF:000005">
    <property type="entry name" value="TatD family hydrolase"/>
    <property type="match status" value="1"/>
</dbReference>
<dbReference type="Pfam" id="PF01026">
    <property type="entry name" value="TatD_DNase"/>
    <property type="match status" value="1"/>
</dbReference>
<organism evidence="5 6">
    <name type="scientific">Taibaiella lutea</name>
    <dbReference type="NCBI Taxonomy" id="2608001"/>
    <lineage>
        <taxon>Bacteria</taxon>
        <taxon>Pseudomonadati</taxon>
        <taxon>Bacteroidota</taxon>
        <taxon>Chitinophagia</taxon>
        <taxon>Chitinophagales</taxon>
        <taxon>Chitinophagaceae</taxon>
        <taxon>Taibaiella</taxon>
    </lineage>
</organism>
<feature type="binding site" evidence="4">
    <location>
        <position position="96"/>
    </location>
    <ligand>
        <name>a divalent metal cation</name>
        <dbReference type="ChEBI" id="CHEBI:60240"/>
        <label>1</label>
    </ligand>
</feature>
<dbReference type="Gene3D" id="3.20.20.140">
    <property type="entry name" value="Metal-dependent hydrolases"/>
    <property type="match status" value="1"/>
</dbReference>
<dbReference type="InterPro" id="IPR018228">
    <property type="entry name" value="DNase_TatD-rel_CS"/>
</dbReference>
<gene>
    <name evidence="5" type="ORF">F0919_14415</name>
</gene>
<dbReference type="NCBIfam" id="TIGR00010">
    <property type="entry name" value="YchF/TatD family DNA exonuclease"/>
    <property type="match status" value="1"/>
</dbReference>
<evidence type="ECO:0000256" key="1">
    <source>
        <dbReference type="ARBA" id="ARBA00009275"/>
    </source>
</evidence>
<comment type="caution">
    <text evidence="5">The sequence shown here is derived from an EMBL/GenBank/DDBJ whole genome shotgun (WGS) entry which is preliminary data.</text>
</comment>
<proteinExistence type="inferred from homology"/>
<feature type="binding site" evidence="4">
    <location>
        <position position="206"/>
    </location>
    <ligand>
        <name>a divalent metal cation</name>
        <dbReference type="ChEBI" id="CHEBI:60240"/>
        <label>1</label>
    </ligand>
</feature>
<feature type="binding site" evidence="4">
    <location>
        <position position="132"/>
    </location>
    <ligand>
        <name>a divalent metal cation</name>
        <dbReference type="ChEBI" id="CHEBI:60240"/>
        <label>2</label>
    </ligand>
</feature>
<dbReference type="AlphaFoldDB" id="A0A5M6CIE4"/>
<evidence type="ECO:0000313" key="6">
    <source>
        <dbReference type="Proteomes" id="UP000323632"/>
    </source>
</evidence>
<dbReference type="InterPro" id="IPR015991">
    <property type="entry name" value="TatD/YcfH-like"/>
</dbReference>
<dbReference type="PIRSF" id="PIRSF005902">
    <property type="entry name" value="DNase_TatD"/>
    <property type="match status" value="1"/>
</dbReference>
<dbReference type="CDD" id="cd01310">
    <property type="entry name" value="TatD_DNAse"/>
    <property type="match status" value="1"/>
</dbReference>
<dbReference type="GO" id="GO:0005829">
    <property type="term" value="C:cytosol"/>
    <property type="evidence" value="ECO:0007669"/>
    <property type="project" value="TreeGrafter"/>
</dbReference>
<dbReference type="EMBL" id="VWSH01000003">
    <property type="protein sequence ID" value="KAA5533722.1"/>
    <property type="molecule type" value="Genomic_DNA"/>
</dbReference>
<dbReference type="InterPro" id="IPR032466">
    <property type="entry name" value="Metal_Hydrolase"/>
</dbReference>
<sequence length="256" mass="29263">MTVNFIDTHTHLYDDQFDADRSTIIDKAIESGVNKMYLPNCDRTTIEPMMAMVEKWPQHCFPMMGVHPCYIKENYKEELKIAEEWLGKTSFSAIGEIGLDYYWDKTFIKEQKEAFNLQMDWALDLNLPIVIHTRDSLQDGIDMVRNKQNGKLKGIFHCFGGTPEEARQIIDLGFYLGIGGVCTFKKNILPEVLQEVSLQHIVLETDAPYLAPVPYRGKRNESSYIPIIGTKIAEIKKCSIAEVAEMTTRNAELIFG</sequence>
<name>A0A5M6CIE4_9BACT</name>
<dbReference type="PANTHER" id="PTHR46124:SF4">
    <property type="entry name" value="HYDROLASE TATD"/>
    <property type="match status" value="1"/>
</dbReference>
<dbReference type="GO" id="GO:0004536">
    <property type="term" value="F:DNA nuclease activity"/>
    <property type="evidence" value="ECO:0007669"/>
    <property type="project" value="InterPro"/>
</dbReference>
<feature type="binding site" evidence="4">
    <location>
        <position position="157"/>
    </location>
    <ligand>
        <name>a divalent metal cation</name>
        <dbReference type="ChEBI" id="CHEBI:60240"/>
        <label>2</label>
    </ligand>
</feature>
<evidence type="ECO:0000256" key="3">
    <source>
        <dbReference type="ARBA" id="ARBA00022801"/>
    </source>
</evidence>
<dbReference type="PANTHER" id="PTHR46124">
    <property type="entry name" value="D-AMINOACYL-TRNA DEACYLASE"/>
    <property type="match status" value="1"/>
</dbReference>
<dbReference type="GO" id="GO:0046872">
    <property type="term" value="F:metal ion binding"/>
    <property type="evidence" value="ECO:0007669"/>
    <property type="project" value="UniProtKB-KW"/>
</dbReference>
<protein>
    <submittedName>
        <fullName evidence="5">TatD family deoxyribonuclease</fullName>
    </submittedName>
</protein>
<accession>A0A5M6CIE4</accession>
<feature type="binding site" evidence="4">
    <location>
        <position position="11"/>
    </location>
    <ligand>
        <name>a divalent metal cation</name>
        <dbReference type="ChEBI" id="CHEBI:60240"/>
        <label>1</label>
    </ligand>
</feature>
<evidence type="ECO:0000313" key="5">
    <source>
        <dbReference type="EMBL" id="KAA5533722.1"/>
    </source>
</evidence>
<evidence type="ECO:0000256" key="2">
    <source>
        <dbReference type="ARBA" id="ARBA00022723"/>
    </source>
</evidence>
<dbReference type="PROSITE" id="PS01091">
    <property type="entry name" value="TATD_3"/>
    <property type="match status" value="1"/>
</dbReference>
<comment type="similarity">
    <text evidence="1">Belongs to the metallo-dependent hydrolases superfamily. TatD-type hydrolase family.</text>
</comment>
<dbReference type="InterPro" id="IPR001130">
    <property type="entry name" value="TatD-like"/>
</dbReference>
<keyword evidence="6" id="KW-1185">Reference proteome</keyword>
<keyword evidence="3" id="KW-0378">Hydrolase</keyword>
<dbReference type="RefSeq" id="WP_150033468.1">
    <property type="nucleotide sequence ID" value="NZ_VWSH01000003.1"/>
</dbReference>